<protein>
    <recommendedName>
        <fullName evidence="1">SH3b domain-containing protein</fullName>
    </recommendedName>
</protein>
<dbReference type="OrthoDB" id="695178at2"/>
<dbReference type="AlphaFoldDB" id="A0A238UCK7"/>
<gene>
    <name evidence="2" type="ORF">TJEJU_2510</name>
</gene>
<evidence type="ECO:0000259" key="1">
    <source>
        <dbReference type="Pfam" id="PF08239"/>
    </source>
</evidence>
<dbReference type="InterPro" id="IPR003646">
    <property type="entry name" value="SH3-like_bac-type"/>
</dbReference>
<dbReference type="Gene3D" id="2.30.30.40">
    <property type="entry name" value="SH3 Domains"/>
    <property type="match status" value="1"/>
</dbReference>
<accession>A0A238UCK7</accession>
<evidence type="ECO:0000313" key="3">
    <source>
        <dbReference type="Proteomes" id="UP000215214"/>
    </source>
</evidence>
<dbReference type="Pfam" id="PF08239">
    <property type="entry name" value="SH3_3"/>
    <property type="match status" value="1"/>
</dbReference>
<feature type="domain" description="SH3b" evidence="1">
    <location>
        <begin position="29"/>
        <end position="80"/>
    </location>
</feature>
<evidence type="ECO:0000313" key="2">
    <source>
        <dbReference type="EMBL" id="SNR16194.1"/>
    </source>
</evidence>
<keyword evidence="3" id="KW-1185">Reference proteome</keyword>
<dbReference type="EMBL" id="LT899436">
    <property type="protein sequence ID" value="SNR16194.1"/>
    <property type="molecule type" value="Genomic_DNA"/>
</dbReference>
<dbReference type="Proteomes" id="UP000215214">
    <property type="component" value="Chromosome TJEJU"/>
</dbReference>
<dbReference type="KEGG" id="tje:TJEJU_2510"/>
<name>A0A238UCK7_9FLAO</name>
<proteinExistence type="predicted"/>
<sequence>MYKRIISVFVFSLCVTSVIAQKFIVSPTKLYSEPSTGATHLGILLRGALVNNIEESDINQEFVKVTVDNTSTGYVLKSFIRKTLNASDNYTPSPSPIIENDGIYGSPHMFITVASLRGRLGPSTKTKVGKVFTMGEVARVNYYPYDPEDWVNVGGYFIQQKFLGKRPILEELYKQFDTIPYSNVAERQKIGQRINEFIWNTNVDASKASGLKRCLSVAKQVNDKNLIKKIVLEITIEEEKKNKLSYAELEKIDKEKNFLIINGVKVEGYELTLKELLNIKGSPIKKVKEEDDCCFAGTIRYVYKDAEFMVEETKGVAEIIWLSLKTNAYVVNGFKISSKVTRDQFVKKLARIFYYNGHYPNDYGFYFLDYAGIEVTFKNNRPDKFSFSIYP</sequence>
<organism evidence="2 3">
    <name type="scientific">Tenacibaculum jejuense</name>
    <dbReference type="NCBI Taxonomy" id="584609"/>
    <lineage>
        <taxon>Bacteria</taxon>
        <taxon>Pseudomonadati</taxon>
        <taxon>Bacteroidota</taxon>
        <taxon>Flavobacteriia</taxon>
        <taxon>Flavobacteriales</taxon>
        <taxon>Flavobacteriaceae</taxon>
        <taxon>Tenacibaculum</taxon>
    </lineage>
</organism>
<dbReference type="RefSeq" id="WP_157730205.1">
    <property type="nucleotide sequence ID" value="NZ_LT899436.1"/>
</dbReference>
<reference evidence="2 3" key="1">
    <citation type="submission" date="2017-07" db="EMBL/GenBank/DDBJ databases">
        <authorList>
            <person name="Sun Z.S."/>
            <person name="Albrecht U."/>
            <person name="Echele G."/>
            <person name="Lee C.C."/>
        </authorList>
    </citation>
    <scope>NUCLEOTIDE SEQUENCE [LARGE SCALE GENOMIC DNA]</scope>
    <source>
        <strain evidence="3">type strain: KCTC 22618</strain>
    </source>
</reference>